<dbReference type="PROSITE" id="PS01186">
    <property type="entry name" value="EGF_2"/>
    <property type="match status" value="4"/>
</dbReference>
<keyword evidence="5" id="KW-0732">Signal</keyword>
<dbReference type="InterPro" id="IPR000742">
    <property type="entry name" value="EGF"/>
</dbReference>
<feature type="disulfide bond" evidence="4">
    <location>
        <begin position="416"/>
        <end position="425"/>
    </location>
</feature>
<dbReference type="EMBL" id="GG738864">
    <property type="protein sequence ID" value="EFC45148.1"/>
    <property type="molecule type" value="Genomic_DNA"/>
</dbReference>
<sequence length="550" mass="58646">MKSATGILCFICLLTLLILKADYTLQQFTCFGLDPTDLSVCGGNGFCTAQDTCDCQDLSYGGYIHSNINGTLNRLVKIANAPRNEHLVLQLDANLILFSDTAGLPDWASGTYSPLNSDRYMRIDNSTGAFTLHKLDGTVYATVSSGCNGGIGPFRLVVRSDRNLAIYDSIGKICWIIDKYPHIGSVMYHGAKCDVPICFDKNATEVCSGRGYCNVPHNCTCMEGAFGYDCRNFTCFGLAINDTSVCSGHGQCNNLNNCTCNDGYFGSKCQEFNCNGIHYKESSVCSGKGVCSSPNVCNCTQGYSGAYCQEYYCDGTLYNDQNVCSGHGKCNAPDSCSCSAGYSGATCLDYTCYGIHYADQTVCSGRGKCIGPDGCTCPTDFSGTSCQDYYCNGIHYKESNVCNGRGVCSAPTICNCTQGYTGTYCQDFNCNGTYYSDAKVCSGNGKCNAPDSCSCSAGFSGATCQDFYCNGILSNDEKVCSGNGKCASPNNCVCSPQFRGVSCETKVPSTVASLSGNVIGKVNSSISIKKVSTLQMIFILACVMICAILF</sequence>
<evidence type="ECO:0000256" key="1">
    <source>
        <dbReference type="ARBA" id="ARBA00022536"/>
    </source>
</evidence>
<dbReference type="GO" id="GO:0046982">
    <property type="term" value="F:protein heterodimerization activity"/>
    <property type="evidence" value="ECO:0007669"/>
    <property type="project" value="TreeGrafter"/>
</dbReference>
<dbReference type="OrthoDB" id="10045365at2759"/>
<reference evidence="7 8" key="1">
    <citation type="journal article" date="2010" name="Cell">
        <title>The genome of Naegleria gruberi illuminates early eukaryotic versatility.</title>
        <authorList>
            <person name="Fritz-Laylin L.K."/>
            <person name="Prochnik S.E."/>
            <person name="Ginger M.L."/>
            <person name="Dacks J.B."/>
            <person name="Carpenter M.L."/>
            <person name="Field M.C."/>
            <person name="Kuo A."/>
            <person name="Paredez A."/>
            <person name="Chapman J."/>
            <person name="Pham J."/>
            <person name="Shu S."/>
            <person name="Neupane R."/>
            <person name="Cipriano M."/>
            <person name="Mancuso J."/>
            <person name="Tu H."/>
            <person name="Salamov A."/>
            <person name="Lindquist E."/>
            <person name="Shapiro H."/>
            <person name="Lucas S."/>
            <person name="Grigoriev I.V."/>
            <person name="Cande W.Z."/>
            <person name="Fulton C."/>
            <person name="Rokhsar D.S."/>
            <person name="Dawson S.C."/>
        </authorList>
    </citation>
    <scope>NUCLEOTIDE SEQUENCE [LARGE SCALE GENOMIC DNA]</scope>
    <source>
        <strain evidence="7 8">NEG-M</strain>
    </source>
</reference>
<dbReference type="OMA" id="CNGIHYK"/>
<dbReference type="Gene3D" id="2.10.25.10">
    <property type="entry name" value="Laminin"/>
    <property type="match status" value="5"/>
</dbReference>
<keyword evidence="3 4" id="KW-1015">Disulfide bond</keyword>
<keyword evidence="1 4" id="KW-0245">EGF-like domain</keyword>
<dbReference type="VEuPathDB" id="AmoebaDB:NAEGRDRAFT_48621"/>
<proteinExistence type="predicted"/>
<feature type="disulfide bond" evidence="4">
    <location>
        <begin position="338"/>
        <end position="347"/>
    </location>
</feature>
<dbReference type="Proteomes" id="UP000006671">
    <property type="component" value="Unassembled WGS sequence"/>
</dbReference>
<evidence type="ECO:0000313" key="7">
    <source>
        <dbReference type="EMBL" id="EFC45148.1"/>
    </source>
</evidence>
<dbReference type="GO" id="GO:0042803">
    <property type="term" value="F:protein homodimerization activity"/>
    <property type="evidence" value="ECO:0007669"/>
    <property type="project" value="TreeGrafter"/>
</dbReference>
<feature type="domain" description="EGF-like" evidence="6">
    <location>
        <begin position="387"/>
        <end position="426"/>
    </location>
</feature>
<organism evidence="8">
    <name type="scientific">Naegleria gruberi</name>
    <name type="common">Amoeba</name>
    <dbReference type="NCBI Taxonomy" id="5762"/>
    <lineage>
        <taxon>Eukaryota</taxon>
        <taxon>Discoba</taxon>
        <taxon>Heterolobosea</taxon>
        <taxon>Tetramitia</taxon>
        <taxon>Eutetramitia</taxon>
        <taxon>Vahlkampfiidae</taxon>
        <taxon>Naegleria</taxon>
    </lineage>
</organism>
<dbReference type="InterPro" id="IPR036426">
    <property type="entry name" value="Bulb-type_lectin_dom_sf"/>
</dbReference>
<evidence type="ECO:0000313" key="8">
    <source>
        <dbReference type="Proteomes" id="UP000006671"/>
    </source>
</evidence>
<evidence type="ECO:0000256" key="2">
    <source>
        <dbReference type="ARBA" id="ARBA00022737"/>
    </source>
</evidence>
<evidence type="ECO:0000256" key="3">
    <source>
        <dbReference type="ARBA" id="ARBA00023157"/>
    </source>
</evidence>
<feature type="domain" description="EGF-like" evidence="6">
    <location>
        <begin position="309"/>
        <end position="348"/>
    </location>
</feature>
<dbReference type="eggNOG" id="KOG1225">
    <property type="taxonomic scope" value="Eukaryota"/>
</dbReference>
<dbReference type="Gene3D" id="2.90.10.10">
    <property type="entry name" value="Bulb-type lectin domain"/>
    <property type="match status" value="1"/>
</dbReference>
<dbReference type="AlphaFoldDB" id="D2VDI6"/>
<evidence type="ECO:0000256" key="5">
    <source>
        <dbReference type="SAM" id="SignalP"/>
    </source>
</evidence>
<feature type="chain" id="PRO_5003038576" evidence="5">
    <location>
        <begin position="27"/>
        <end position="550"/>
    </location>
</feature>
<dbReference type="GeneID" id="8850371"/>
<dbReference type="GO" id="GO:0007157">
    <property type="term" value="P:heterophilic cell-cell adhesion via plasma membrane cell adhesion molecules"/>
    <property type="evidence" value="ECO:0007669"/>
    <property type="project" value="TreeGrafter"/>
</dbReference>
<evidence type="ECO:0000259" key="6">
    <source>
        <dbReference type="PROSITE" id="PS50026"/>
    </source>
</evidence>
<dbReference type="InterPro" id="IPR013111">
    <property type="entry name" value="EGF_extracell"/>
</dbReference>
<feature type="domain" description="EGF-like" evidence="6">
    <location>
        <begin position="231"/>
        <end position="270"/>
    </location>
</feature>
<dbReference type="InParanoid" id="D2VDI6"/>
<feature type="signal peptide" evidence="5">
    <location>
        <begin position="1"/>
        <end position="26"/>
    </location>
</feature>
<protein>
    <submittedName>
        <fullName evidence="7">Predicted protein</fullName>
    </submittedName>
</protein>
<gene>
    <name evidence="7" type="ORF">NAEGRDRAFT_48621</name>
</gene>
<evidence type="ECO:0000256" key="4">
    <source>
        <dbReference type="PROSITE-ProRule" id="PRU00076"/>
    </source>
</evidence>
<dbReference type="PROSITE" id="PS00022">
    <property type="entry name" value="EGF_1"/>
    <property type="match status" value="5"/>
</dbReference>
<dbReference type="STRING" id="5762.D2VDI6"/>
<dbReference type="RefSeq" id="XP_002677892.1">
    <property type="nucleotide sequence ID" value="XM_002677846.1"/>
</dbReference>
<dbReference type="PANTHER" id="PTHR11219">
    <property type="entry name" value="TENEURIN AND N-ACETYLGLUCOSAMINE-1-PHOSPHODIESTER ALPHA-N-ACETYLGLUCOSAMINIDASE"/>
    <property type="match status" value="1"/>
</dbReference>
<dbReference type="SMART" id="SM00181">
    <property type="entry name" value="EGF"/>
    <property type="match status" value="8"/>
</dbReference>
<dbReference type="Pfam" id="PF07974">
    <property type="entry name" value="EGF_2"/>
    <property type="match status" value="5"/>
</dbReference>
<name>D2VDI6_NAEGR</name>
<feature type="disulfide bond" evidence="4">
    <location>
        <begin position="260"/>
        <end position="269"/>
    </location>
</feature>
<dbReference type="PANTHER" id="PTHR11219:SF69">
    <property type="entry name" value="TENEURIN-A"/>
    <property type="match status" value="1"/>
</dbReference>
<keyword evidence="2" id="KW-0677">Repeat</keyword>
<dbReference type="InterPro" id="IPR051216">
    <property type="entry name" value="Teneurin"/>
</dbReference>
<dbReference type="SUPFAM" id="SSF51110">
    <property type="entry name" value="alpha-D-mannose-specific plant lectins"/>
    <property type="match status" value="1"/>
</dbReference>
<keyword evidence="8" id="KW-1185">Reference proteome</keyword>
<accession>D2VDI6</accession>
<comment type="caution">
    <text evidence="4">Lacks conserved residue(s) required for the propagation of feature annotation.</text>
</comment>
<dbReference type="GO" id="GO:0050839">
    <property type="term" value="F:cell adhesion molecule binding"/>
    <property type="evidence" value="ECO:0007669"/>
    <property type="project" value="TreeGrafter"/>
</dbReference>
<dbReference type="KEGG" id="ngr:NAEGRDRAFT_48621"/>
<dbReference type="PROSITE" id="PS50026">
    <property type="entry name" value="EGF_3"/>
    <property type="match status" value="3"/>
</dbReference>